<evidence type="ECO:0000313" key="8">
    <source>
        <dbReference type="Proteomes" id="UP000247832"/>
    </source>
</evidence>
<evidence type="ECO:0000256" key="2">
    <source>
        <dbReference type="ARBA" id="ARBA00022801"/>
    </source>
</evidence>
<dbReference type="InterPro" id="IPR052708">
    <property type="entry name" value="PxpC"/>
</dbReference>
<evidence type="ECO:0000259" key="5">
    <source>
        <dbReference type="SMART" id="SM00796"/>
    </source>
</evidence>
<feature type="region of interest" description="Disordered" evidence="4">
    <location>
        <begin position="565"/>
        <end position="593"/>
    </location>
</feature>
<keyword evidence="7" id="KW-0456">Lyase</keyword>
<accession>A0A2V5LF68</accession>
<dbReference type="SMART" id="SM00796">
    <property type="entry name" value="AHS1"/>
    <property type="match status" value="1"/>
</dbReference>
<proteinExistence type="predicted"/>
<dbReference type="AlphaFoldDB" id="A0A2V5LF68"/>
<evidence type="ECO:0000256" key="1">
    <source>
        <dbReference type="ARBA" id="ARBA00022741"/>
    </source>
</evidence>
<name>A0A2V5LF68_9MICC</name>
<dbReference type="OrthoDB" id="9768696at2"/>
<feature type="domain" description="Carboxyltransferase" evidence="5">
    <location>
        <begin position="4"/>
        <end position="193"/>
    </location>
</feature>
<dbReference type="Gene3D" id="3.30.1360.40">
    <property type="match status" value="1"/>
</dbReference>
<keyword evidence="3" id="KW-0067">ATP-binding</keyword>
<keyword evidence="2" id="KW-0378">Hydrolase</keyword>
<dbReference type="GO" id="GO:0005524">
    <property type="term" value="F:ATP binding"/>
    <property type="evidence" value="ECO:0007669"/>
    <property type="project" value="UniProtKB-KW"/>
</dbReference>
<evidence type="ECO:0000256" key="3">
    <source>
        <dbReference type="ARBA" id="ARBA00022840"/>
    </source>
</evidence>
<evidence type="ECO:0000259" key="6">
    <source>
        <dbReference type="SMART" id="SM00797"/>
    </source>
</evidence>
<comment type="caution">
    <text evidence="7">The sequence shown here is derived from an EMBL/GenBank/DDBJ whole genome shotgun (WGS) entry which is preliminary data.</text>
</comment>
<dbReference type="GO" id="GO:0016829">
    <property type="term" value="F:lyase activity"/>
    <property type="evidence" value="ECO:0007669"/>
    <property type="project" value="UniProtKB-KW"/>
</dbReference>
<feature type="domain" description="Carboxyltransferase" evidence="6">
    <location>
        <begin position="290"/>
        <end position="577"/>
    </location>
</feature>
<dbReference type="Proteomes" id="UP000247832">
    <property type="component" value="Unassembled WGS sequence"/>
</dbReference>
<dbReference type="SUPFAM" id="SSF50891">
    <property type="entry name" value="Cyclophilin-like"/>
    <property type="match status" value="2"/>
</dbReference>
<dbReference type="SUPFAM" id="SSF160467">
    <property type="entry name" value="PH0987 N-terminal domain-like"/>
    <property type="match status" value="1"/>
</dbReference>
<dbReference type="GO" id="GO:0016787">
    <property type="term" value="F:hydrolase activity"/>
    <property type="evidence" value="ECO:0007669"/>
    <property type="project" value="UniProtKB-KW"/>
</dbReference>
<keyword evidence="1" id="KW-0547">Nucleotide-binding</keyword>
<feature type="region of interest" description="Disordered" evidence="4">
    <location>
        <begin position="207"/>
        <end position="265"/>
    </location>
</feature>
<organism evidence="7 8">
    <name type="scientific">Arthrobacter livingstonensis</name>
    <dbReference type="NCBI Taxonomy" id="670078"/>
    <lineage>
        <taxon>Bacteria</taxon>
        <taxon>Bacillati</taxon>
        <taxon>Actinomycetota</taxon>
        <taxon>Actinomycetes</taxon>
        <taxon>Micrococcales</taxon>
        <taxon>Micrococcaceae</taxon>
        <taxon>Arthrobacter</taxon>
    </lineage>
</organism>
<dbReference type="InterPro" id="IPR029000">
    <property type="entry name" value="Cyclophilin-like_dom_sf"/>
</dbReference>
<dbReference type="PANTHER" id="PTHR43309">
    <property type="entry name" value="5-OXOPROLINASE SUBUNIT C"/>
    <property type="match status" value="1"/>
</dbReference>
<dbReference type="EMBL" id="QJVD01000005">
    <property type="protein sequence ID" value="PYI68473.1"/>
    <property type="molecule type" value="Genomic_DNA"/>
</dbReference>
<gene>
    <name evidence="7" type="ORF">CVV68_06630</name>
</gene>
<dbReference type="InterPro" id="IPR003833">
    <property type="entry name" value="CT_C_D"/>
</dbReference>
<evidence type="ECO:0000313" key="7">
    <source>
        <dbReference type="EMBL" id="PYI68473.1"/>
    </source>
</evidence>
<dbReference type="PANTHER" id="PTHR43309:SF3">
    <property type="entry name" value="5-OXOPROLINASE SUBUNIT C"/>
    <property type="match status" value="1"/>
</dbReference>
<sequence>MSVTATHFAGTRAVLVELSGLESVLALSARLTESPLPGQLDVLAAAETVLVKFDSRAAARSGAGAVKALPLGTAPEDTGKLVEIPVHYDGADLAAVAGLTGLSVEAVVAAHSGQTWLAAFGGFAPGFAYLLGENNTLNVPRRSTPRTNVPAGAVALAGGYSAVYPRQSPGGWQLIGHSDALLWSLERDSPALIRPRDRVRFVPARPRLSVKHDADPGSGATAADTRSTDGHDSGPALGDLAVPGAQETAASAPGAPDAQGTAPQGAGALEVISPGLQSLIQDLGRPGLGELGVSAAGAVDTASARQANRLVGNPPGDAVVENLLGSLRLKADMDQVLAVTGARTELTVTSAGHPERHPVQDAPFALLAGETLTLQPVAEGLRCYVGVRGGIDVPAVLGSRSTDLMSGIGPEPLAVGSRLPTGQVRGARVVGYPEPPTLRAAAPDGATGLRITAGPREDWFGPAGLAALTRHSWLVSAESNRIGVRLALDAGGTPLHRVREGELASEGVVWGALQVPPSGLPMLFLPDHPVTGGYPVIAAVIPQDLPAAAQLPPGSRVRFSLVDPDTLAPLPTAPPENPALPGHRRPSSHEGSH</sequence>
<reference evidence="7 8" key="1">
    <citation type="submission" date="2018-05" db="EMBL/GenBank/DDBJ databases">
        <title>Genetic diversity of glacier-inhabiting Cryobacterium bacteria in China and description of Cryobacterium mengkeensis sp. nov. and Arthrobacter glacialis sp. nov.</title>
        <authorList>
            <person name="Liu Q."/>
            <person name="Xin Y.-H."/>
        </authorList>
    </citation>
    <scope>NUCLEOTIDE SEQUENCE [LARGE SCALE GENOMIC DNA]</scope>
    <source>
        <strain evidence="7 8">LI2</strain>
    </source>
</reference>
<dbReference type="Pfam" id="PF02626">
    <property type="entry name" value="CT_A_B"/>
    <property type="match status" value="1"/>
</dbReference>
<dbReference type="RefSeq" id="WP_110500214.1">
    <property type="nucleotide sequence ID" value="NZ_QJVD01000005.1"/>
</dbReference>
<protein>
    <submittedName>
        <fullName evidence="7">Urea amidolyase</fullName>
    </submittedName>
</protein>
<dbReference type="Pfam" id="PF02682">
    <property type="entry name" value="CT_C_D"/>
    <property type="match status" value="1"/>
</dbReference>
<dbReference type="InterPro" id="IPR003778">
    <property type="entry name" value="CT_A_B"/>
</dbReference>
<dbReference type="Gene3D" id="2.40.100.10">
    <property type="entry name" value="Cyclophilin-like"/>
    <property type="match status" value="2"/>
</dbReference>
<evidence type="ECO:0000256" key="4">
    <source>
        <dbReference type="SAM" id="MobiDB-lite"/>
    </source>
</evidence>
<dbReference type="NCBIfam" id="TIGR00724">
    <property type="entry name" value="urea_amlyse_rel"/>
    <property type="match status" value="1"/>
</dbReference>
<keyword evidence="8" id="KW-1185">Reference proteome</keyword>
<dbReference type="SMART" id="SM00797">
    <property type="entry name" value="AHS2"/>
    <property type="match status" value="1"/>
</dbReference>